<accession>A0A2K9NME8</accession>
<dbReference type="GO" id="GO:0003678">
    <property type="term" value="F:DNA helicase activity"/>
    <property type="evidence" value="ECO:0007669"/>
    <property type="project" value="TreeGrafter"/>
</dbReference>
<evidence type="ECO:0000256" key="5">
    <source>
        <dbReference type="ARBA" id="ARBA00022840"/>
    </source>
</evidence>
<gene>
    <name evidence="10" type="ORF">C0V70_00875</name>
</gene>
<dbReference type="InterPro" id="IPR001650">
    <property type="entry name" value="Helicase_C-like"/>
</dbReference>
<dbReference type="PROSITE" id="PS51192">
    <property type="entry name" value="HELICASE_ATP_BIND_1"/>
    <property type="match status" value="1"/>
</dbReference>
<feature type="domain" description="Helicase ATP-binding" evidence="8">
    <location>
        <begin position="301"/>
        <end position="462"/>
    </location>
</feature>
<dbReference type="CDD" id="cd17992">
    <property type="entry name" value="DEXHc_RecG"/>
    <property type="match status" value="1"/>
</dbReference>
<evidence type="ECO:0000256" key="7">
    <source>
        <dbReference type="ARBA" id="ARBA00023204"/>
    </source>
</evidence>
<evidence type="ECO:0000256" key="1">
    <source>
        <dbReference type="ARBA" id="ARBA00022741"/>
    </source>
</evidence>
<dbReference type="SUPFAM" id="SSF52540">
    <property type="entry name" value="P-loop containing nucleoside triphosphate hydrolases"/>
    <property type="match status" value="2"/>
</dbReference>
<dbReference type="SMART" id="SM00490">
    <property type="entry name" value="HELICc"/>
    <property type="match status" value="1"/>
</dbReference>
<evidence type="ECO:0000256" key="3">
    <source>
        <dbReference type="ARBA" id="ARBA00022801"/>
    </source>
</evidence>
<reference evidence="10 11" key="1">
    <citation type="submission" date="2018-01" db="EMBL/GenBank/DDBJ databases">
        <title>Complete genome sequence of Bacteriovorax stolpii DSM12778.</title>
        <authorList>
            <person name="Tang B."/>
            <person name="Chang J."/>
        </authorList>
    </citation>
    <scope>NUCLEOTIDE SEQUENCE [LARGE SCALE GENOMIC DNA]</scope>
    <source>
        <strain evidence="10 11">DSM 12778</strain>
    </source>
</reference>
<dbReference type="EMBL" id="CP025704">
    <property type="protein sequence ID" value="AUN96683.1"/>
    <property type="molecule type" value="Genomic_DNA"/>
</dbReference>
<dbReference type="GO" id="GO:0016787">
    <property type="term" value="F:hydrolase activity"/>
    <property type="evidence" value="ECO:0007669"/>
    <property type="project" value="UniProtKB-KW"/>
</dbReference>
<name>A0A2K9NME8_BACTC</name>
<feature type="domain" description="Helicase C-terminal" evidence="9">
    <location>
        <begin position="481"/>
        <end position="641"/>
    </location>
</feature>
<organism evidence="10 11">
    <name type="scientific">Bacteriovorax stolpii</name>
    <name type="common">Bdellovibrio stolpii</name>
    <dbReference type="NCBI Taxonomy" id="960"/>
    <lineage>
        <taxon>Bacteria</taxon>
        <taxon>Pseudomonadati</taxon>
        <taxon>Bdellovibrionota</taxon>
        <taxon>Bacteriovoracia</taxon>
        <taxon>Bacteriovoracales</taxon>
        <taxon>Bacteriovoracaceae</taxon>
        <taxon>Bacteriovorax</taxon>
    </lineage>
</organism>
<dbReference type="InterPro" id="IPR047112">
    <property type="entry name" value="RecG/Mfd"/>
</dbReference>
<dbReference type="PANTHER" id="PTHR47964">
    <property type="entry name" value="ATP-DEPENDENT DNA HELICASE HOMOLOG RECG, CHLOROPLASTIC"/>
    <property type="match status" value="1"/>
</dbReference>
<evidence type="ECO:0000256" key="4">
    <source>
        <dbReference type="ARBA" id="ARBA00022806"/>
    </source>
</evidence>
<protein>
    <recommendedName>
        <fullName evidence="12">ATP-dependent DNA helicase RecG</fullName>
    </recommendedName>
</protein>
<dbReference type="Pfam" id="PF19833">
    <property type="entry name" value="RecG_dom3_C"/>
    <property type="match status" value="1"/>
</dbReference>
<keyword evidence="5" id="KW-0067">ATP-binding</keyword>
<dbReference type="GO" id="GO:0006281">
    <property type="term" value="P:DNA repair"/>
    <property type="evidence" value="ECO:0007669"/>
    <property type="project" value="UniProtKB-KW"/>
</dbReference>
<evidence type="ECO:0000313" key="11">
    <source>
        <dbReference type="Proteomes" id="UP000235584"/>
    </source>
</evidence>
<evidence type="ECO:0000313" key="10">
    <source>
        <dbReference type="EMBL" id="AUN96683.1"/>
    </source>
</evidence>
<dbReference type="GO" id="GO:0005524">
    <property type="term" value="F:ATP binding"/>
    <property type="evidence" value="ECO:0007669"/>
    <property type="project" value="UniProtKB-KW"/>
</dbReference>
<keyword evidence="2" id="KW-0227">DNA damage</keyword>
<proteinExistence type="predicted"/>
<keyword evidence="6" id="KW-0238">DNA-binding</keyword>
<dbReference type="InterPro" id="IPR011545">
    <property type="entry name" value="DEAD/DEAH_box_helicase_dom"/>
</dbReference>
<keyword evidence="3" id="KW-0378">Hydrolase</keyword>
<evidence type="ECO:0000256" key="2">
    <source>
        <dbReference type="ARBA" id="ARBA00022763"/>
    </source>
</evidence>
<dbReference type="InterPro" id="IPR045562">
    <property type="entry name" value="RecG_dom3_C"/>
</dbReference>
<dbReference type="InterPro" id="IPR014001">
    <property type="entry name" value="Helicase_ATP-bd"/>
</dbReference>
<keyword evidence="11" id="KW-1185">Reference proteome</keyword>
<dbReference type="AlphaFoldDB" id="A0A2K9NME8"/>
<dbReference type="Gene3D" id="3.40.50.300">
    <property type="entry name" value="P-loop containing nucleotide triphosphate hydrolases"/>
    <property type="match status" value="2"/>
</dbReference>
<evidence type="ECO:0000259" key="9">
    <source>
        <dbReference type="PROSITE" id="PS51194"/>
    </source>
</evidence>
<dbReference type="PANTHER" id="PTHR47964:SF1">
    <property type="entry name" value="ATP-DEPENDENT DNA HELICASE HOMOLOG RECG, CHLOROPLASTIC"/>
    <property type="match status" value="1"/>
</dbReference>
<sequence length="707" mass="80226">MTEKKTSKKELAWSSSLEDLLGKASKKSYEKLVLAGITEISDFLWVFPLRVVELPPLRSFEHIEEGRIFIGRAKVLNVQAKPNFRIRGRGKAMLYNIMVHVQDLLSDKILTLKWFNSYGSVTSKISKCTYIEFMGEASVFNGQHQFANPDFFPLETPDDPSPFVTVSNELKIQYPTVNTVPGVQIKKFIDKIPKNLWDNIPETLPKSLMTKNNFLSLGDSFKVIHAKIKPNADLEKRAESRLIYEEFFEDQLKIYLRRKYFKKPKAKKYEVSEEVYSSFTKLYPYDLTVDQAKTLHDIRRDLKSEHPMMRLVQGDVGCGKTTVAMIAAMIVIENGGQTALMCPTEALAMQHFASARELFGDDTVKFRLILGSTPAKEKKQIQADLLSGDIDFIIGTHSLIQETIQFKELGLAIIDEQHKFGVDQRIKLTSKGQGTHCLIMSATPIPRSLSLTQYGDLDISSIKTMPSGRKGHKTRIVTEETYQQYLNFLMTRLSLGEQVYVVVPAINESAEQDFHNLTDTLERYRKYFPKFRIEGLHGQMKPDEKAKMFTDFKAHNIDILVSTSVIEVGINVLNATIMAIINPERFGLSSLHQLRGRVGRGDKPGFCFLVNDKKISTLSMERLKVIESNTDGFKIAEEDLKLRGEGDLFGTDQSGSLSQKRLANIVLHADILYQAREDAFELIKAQDPDIGRLLEKFSSDSRIFTTV</sequence>
<dbReference type="PROSITE" id="PS51194">
    <property type="entry name" value="HELICASE_CTER"/>
    <property type="match status" value="1"/>
</dbReference>
<dbReference type="Proteomes" id="UP000235584">
    <property type="component" value="Chromosome"/>
</dbReference>
<keyword evidence="7" id="KW-0234">DNA repair</keyword>
<dbReference type="GO" id="GO:0003677">
    <property type="term" value="F:DNA binding"/>
    <property type="evidence" value="ECO:0007669"/>
    <property type="project" value="UniProtKB-KW"/>
</dbReference>
<evidence type="ECO:0000256" key="6">
    <source>
        <dbReference type="ARBA" id="ARBA00023125"/>
    </source>
</evidence>
<keyword evidence="4" id="KW-0347">Helicase</keyword>
<evidence type="ECO:0000259" key="8">
    <source>
        <dbReference type="PROSITE" id="PS51192"/>
    </source>
</evidence>
<dbReference type="Pfam" id="PF00270">
    <property type="entry name" value="DEAD"/>
    <property type="match status" value="1"/>
</dbReference>
<keyword evidence="1" id="KW-0547">Nucleotide-binding</keyword>
<dbReference type="SMART" id="SM00487">
    <property type="entry name" value="DEXDc"/>
    <property type="match status" value="1"/>
</dbReference>
<dbReference type="KEGG" id="bsto:C0V70_00875"/>
<evidence type="ECO:0008006" key="12">
    <source>
        <dbReference type="Google" id="ProtNLM"/>
    </source>
</evidence>
<dbReference type="Pfam" id="PF00271">
    <property type="entry name" value="Helicase_C"/>
    <property type="match status" value="1"/>
</dbReference>
<dbReference type="InterPro" id="IPR027417">
    <property type="entry name" value="P-loop_NTPase"/>
</dbReference>